<dbReference type="PANTHER" id="PTHR13068">
    <property type="entry name" value="CGI-12 PROTEIN-RELATED"/>
    <property type="match status" value="1"/>
</dbReference>
<organism evidence="4 5">
    <name type="scientific">Dillenia turbinata</name>
    <dbReference type="NCBI Taxonomy" id="194707"/>
    <lineage>
        <taxon>Eukaryota</taxon>
        <taxon>Viridiplantae</taxon>
        <taxon>Streptophyta</taxon>
        <taxon>Embryophyta</taxon>
        <taxon>Tracheophyta</taxon>
        <taxon>Spermatophyta</taxon>
        <taxon>Magnoliopsida</taxon>
        <taxon>eudicotyledons</taxon>
        <taxon>Gunneridae</taxon>
        <taxon>Pentapetalae</taxon>
        <taxon>Dilleniales</taxon>
        <taxon>Dilleniaceae</taxon>
        <taxon>Dillenia</taxon>
    </lineage>
</organism>
<dbReference type="SMART" id="SM00733">
    <property type="entry name" value="Mterf"/>
    <property type="match status" value="6"/>
</dbReference>
<evidence type="ECO:0000256" key="1">
    <source>
        <dbReference type="ARBA" id="ARBA00007692"/>
    </source>
</evidence>
<evidence type="ECO:0000256" key="2">
    <source>
        <dbReference type="ARBA" id="ARBA00022472"/>
    </source>
</evidence>
<keyword evidence="2" id="KW-0806">Transcription termination</keyword>
<dbReference type="Pfam" id="PF02536">
    <property type="entry name" value="mTERF"/>
    <property type="match status" value="1"/>
</dbReference>
<keyword evidence="5" id="KW-1185">Reference proteome</keyword>
<dbReference type="EMBL" id="JBAMMX010000012">
    <property type="protein sequence ID" value="KAK6929646.1"/>
    <property type="molecule type" value="Genomic_DNA"/>
</dbReference>
<dbReference type="FunFam" id="1.25.70.10:FF:000026">
    <property type="entry name" value="Mitochondrial transcription termination factor family protein"/>
    <property type="match status" value="1"/>
</dbReference>
<comment type="similarity">
    <text evidence="1">Belongs to the mTERF family.</text>
</comment>
<proteinExistence type="inferred from homology"/>
<accession>A0AAN8VGT8</accession>
<comment type="caution">
    <text evidence="4">The sequence shown here is derived from an EMBL/GenBank/DDBJ whole genome shotgun (WGS) entry which is preliminary data.</text>
</comment>
<keyword evidence="2" id="KW-0804">Transcription</keyword>
<gene>
    <name evidence="4" type="ORF">RJ641_003740</name>
</gene>
<dbReference type="InterPro" id="IPR003690">
    <property type="entry name" value="MTERF"/>
</dbReference>
<keyword evidence="2" id="KW-0805">Transcription regulation</keyword>
<dbReference type="PANTHER" id="PTHR13068:SF223">
    <property type="entry name" value="MITOCHONDRIAL TRANSCRIPTION TERMINATION FACTOR FAMILY PROTEIN"/>
    <property type="match status" value="1"/>
</dbReference>
<evidence type="ECO:0000313" key="5">
    <source>
        <dbReference type="Proteomes" id="UP001370490"/>
    </source>
</evidence>
<evidence type="ECO:0000313" key="4">
    <source>
        <dbReference type="EMBL" id="KAK6929646.1"/>
    </source>
</evidence>
<dbReference type="Gene3D" id="1.25.70.10">
    <property type="entry name" value="Transcription termination factor 3, mitochondrial"/>
    <property type="match status" value="1"/>
</dbReference>
<sequence length="367" mass="42035">MLITSSYNYLLSLTLVISPPSPKPPILFSRLYSAAALAEQEVEYNPKNSNDVFKEWGCTDDDISQILRRRPSLRNADLTNLQSKLNLLSGLGLTSSDLVKIVNCRPRFLNCRINTCFDERLRFLHKLFGSRDMLIKAIVRNPSLLTYDFHRKIKPVIGLYEELGIHGNDLVSMLLTRPTLIPRTTLNEEKLNYIRRTGISKDSRMYKYVVTLFAISRLETIHEKMANLERFGLSEDQVFGLIGRSPLLLTLSIDKVQRNMTFVLGSLKLSADVILTHPFLLYSNLETLLRPRFALIGRMRVMGLVPQIKGTSMLTLLRMKEKRFLKAYVKCHDNDIANELMEFYTNAKGVKRLAEASKKSHCKGFPF</sequence>
<keyword evidence="3" id="KW-0809">Transit peptide</keyword>
<dbReference type="InterPro" id="IPR038538">
    <property type="entry name" value="MTERF_sf"/>
</dbReference>
<dbReference type="AlphaFoldDB" id="A0AAN8VGT8"/>
<evidence type="ECO:0000256" key="3">
    <source>
        <dbReference type="ARBA" id="ARBA00022946"/>
    </source>
</evidence>
<protein>
    <submittedName>
        <fullName evidence="4">Transcription termination factor, mitochondrial/chloroplastic</fullName>
    </submittedName>
</protein>
<dbReference type="GO" id="GO:0003676">
    <property type="term" value="F:nucleic acid binding"/>
    <property type="evidence" value="ECO:0007669"/>
    <property type="project" value="InterPro"/>
</dbReference>
<reference evidence="4 5" key="1">
    <citation type="submission" date="2023-12" db="EMBL/GenBank/DDBJ databases">
        <title>A high-quality genome assembly for Dillenia turbinata (Dilleniales).</title>
        <authorList>
            <person name="Chanderbali A."/>
        </authorList>
    </citation>
    <scope>NUCLEOTIDE SEQUENCE [LARGE SCALE GENOMIC DNA]</scope>
    <source>
        <strain evidence="4">LSX21</strain>
        <tissue evidence="4">Leaf</tissue>
    </source>
</reference>
<name>A0AAN8VGT8_9MAGN</name>
<dbReference type="Proteomes" id="UP001370490">
    <property type="component" value="Unassembled WGS sequence"/>
</dbReference>
<dbReference type="GO" id="GO:0006353">
    <property type="term" value="P:DNA-templated transcription termination"/>
    <property type="evidence" value="ECO:0007669"/>
    <property type="project" value="UniProtKB-KW"/>
</dbReference>